<evidence type="ECO:0000313" key="1">
    <source>
        <dbReference type="EMBL" id="KAJ7021352.1"/>
    </source>
</evidence>
<reference evidence="1" key="1">
    <citation type="submission" date="2023-03" db="EMBL/GenBank/DDBJ databases">
        <title>Massive genome expansion in bonnet fungi (Mycena s.s.) driven by repeated elements and novel gene families across ecological guilds.</title>
        <authorList>
            <consortium name="Lawrence Berkeley National Laboratory"/>
            <person name="Harder C.B."/>
            <person name="Miyauchi S."/>
            <person name="Viragh M."/>
            <person name="Kuo A."/>
            <person name="Thoen E."/>
            <person name="Andreopoulos B."/>
            <person name="Lu D."/>
            <person name="Skrede I."/>
            <person name="Drula E."/>
            <person name="Henrissat B."/>
            <person name="Morin E."/>
            <person name="Kohler A."/>
            <person name="Barry K."/>
            <person name="LaButti K."/>
            <person name="Morin E."/>
            <person name="Salamov A."/>
            <person name="Lipzen A."/>
            <person name="Mereny Z."/>
            <person name="Hegedus B."/>
            <person name="Baldrian P."/>
            <person name="Stursova M."/>
            <person name="Weitz H."/>
            <person name="Taylor A."/>
            <person name="Grigoriev I.V."/>
            <person name="Nagy L.G."/>
            <person name="Martin F."/>
            <person name="Kauserud H."/>
        </authorList>
    </citation>
    <scope>NUCLEOTIDE SEQUENCE</scope>
    <source>
        <strain evidence="1">CBHHK200</strain>
    </source>
</reference>
<dbReference type="PANTHER" id="PTHR43558">
    <property type="entry name" value="REDUCTASE, PUTATIVE (AFU_ORTHOLOGUE AFUA_3G10540)-RELATED"/>
    <property type="match status" value="1"/>
</dbReference>
<evidence type="ECO:0000313" key="2">
    <source>
        <dbReference type="Proteomes" id="UP001218188"/>
    </source>
</evidence>
<dbReference type="InterPro" id="IPR053354">
    <property type="entry name" value="MGDG_epimerase"/>
</dbReference>
<dbReference type="Proteomes" id="UP001218188">
    <property type="component" value="Unassembled WGS sequence"/>
</dbReference>
<dbReference type="AlphaFoldDB" id="A0AAD6WQE9"/>
<proteinExistence type="predicted"/>
<organism evidence="1 2">
    <name type="scientific">Mycena alexandri</name>
    <dbReference type="NCBI Taxonomy" id="1745969"/>
    <lineage>
        <taxon>Eukaryota</taxon>
        <taxon>Fungi</taxon>
        <taxon>Dikarya</taxon>
        <taxon>Basidiomycota</taxon>
        <taxon>Agaricomycotina</taxon>
        <taxon>Agaricomycetes</taxon>
        <taxon>Agaricomycetidae</taxon>
        <taxon>Agaricales</taxon>
        <taxon>Marasmiineae</taxon>
        <taxon>Mycenaceae</taxon>
        <taxon>Mycena</taxon>
    </lineage>
</organism>
<sequence length="667" mass="75569">MGNRLNVHHLEFPLHSESDFDLKSEDNHTFASRIISTLAKDTIERRVKAYELHKATLEKEASIRDPPGLEPMAEIDPHNLSAVPHQGEAAPLDDQIDTWYGSIYSARAWIFENEKWLQQPHSERLPWSSGLVTLEDSNIVFPQSSLTLIGRTITRPVSTGFAVLDERRQSQIIIQPSTMAFAKQFDLMTDNLLKNLDWNNVFVAGGIVLGTLLSLEHDRKALDYATDHWESSDIDVYIYGLSAADATIKAQSIYDTFRANLPDVTPSCVVKNTRTITFYTRYPLRRVQIVLKLGKTPKDILVNFDLDICAMGWDGSTVWMLPRAARALESSVNPILAVWMQCIHYESYPRPLSFEPPGNPTSTDYNISFRLIISLFKYANKGYGLRFLASYVSPDSQQLVQQSRRWATEKFQDMTSKRGDGYILRHSDLLPHSRSCLRGFSSFMRSVAYWELAQINNPSIGSYLFDNRFSHAGLKDYINRSNRLDVSKWLETDGILLRLRGYGVRHGDELDDAQRITFASRLDGVLDSAANIRLPLLLPLDFVDYANTMVKQMPGLGDVTILIPVVSSIQAQSSGHAGEGLFFWIIPSALMWQQDTRHIDELFEVLFAFRRANINTPLQSEDLQRGKFIELSRHEALTAGEDEIGAFKIWMAHGVDEEGLEDSKALS</sequence>
<protein>
    <submittedName>
        <fullName evidence="1">Uncharacterized protein</fullName>
    </submittedName>
</protein>
<name>A0AAD6WQE9_9AGAR</name>
<keyword evidence="2" id="KW-1185">Reference proteome</keyword>
<accession>A0AAD6WQE9</accession>
<comment type="caution">
    <text evidence="1">The sequence shown here is derived from an EMBL/GenBank/DDBJ whole genome shotgun (WGS) entry which is preliminary data.</text>
</comment>
<dbReference type="EMBL" id="JARJCM010000235">
    <property type="protein sequence ID" value="KAJ7021352.1"/>
    <property type="molecule type" value="Genomic_DNA"/>
</dbReference>
<gene>
    <name evidence="1" type="ORF">C8F04DRAFT_1195596</name>
</gene>
<dbReference type="PANTHER" id="PTHR43558:SF6">
    <property type="entry name" value="REDUCTASE, PUTATIVE (AFU_ORTHOLOGUE AFUA_3G10540)-RELATED"/>
    <property type="match status" value="1"/>
</dbReference>